<organism evidence="1 2">
    <name type="scientific">Ambispora leptoticha</name>
    <dbReference type="NCBI Taxonomy" id="144679"/>
    <lineage>
        <taxon>Eukaryota</taxon>
        <taxon>Fungi</taxon>
        <taxon>Fungi incertae sedis</taxon>
        <taxon>Mucoromycota</taxon>
        <taxon>Glomeromycotina</taxon>
        <taxon>Glomeromycetes</taxon>
        <taxon>Archaeosporales</taxon>
        <taxon>Ambisporaceae</taxon>
        <taxon>Ambispora</taxon>
    </lineage>
</organism>
<proteinExistence type="predicted"/>
<protein>
    <submittedName>
        <fullName evidence="1">12688_t:CDS:1</fullName>
    </submittedName>
</protein>
<comment type="caution">
    <text evidence="1">The sequence shown here is derived from an EMBL/GenBank/DDBJ whole genome shotgun (WGS) entry which is preliminary data.</text>
</comment>
<feature type="non-terminal residue" evidence="1">
    <location>
        <position position="1"/>
    </location>
</feature>
<name>A0A9N9NDC0_9GLOM</name>
<keyword evidence="2" id="KW-1185">Reference proteome</keyword>
<sequence>GGKLSDLKPDLAKQWASQLRNMRQKLILAITKKLSGYRHHSGAIEKILKQHHKTQRRTATINADPKLKAYNRARMVKNSKVNE</sequence>
<dbReference type="EMBL" id="CAJVPS010027059">
    <property type="protein sequence ID" value="CAG8723142.1"/>
    <property type="molecule type" value="Genomic_DNA"/>
</dbReference>
<dbReference type="Proteomes" id="UP000789508">
    <property type="component" value="Unassembled WGS sequence"/>
</dbReference>
<evidence type="ECO:0000313" key="2">
    <source>
        <dbReference type="Proteomes" id="UP000789508"/>
    </source>
</evidence>
<reference evidence="1" key="1">
    <citation type="submission" date="2021-06" db="EMBL/GenBank/DDBJ databases">
        <authorList>
            <person name="Kallberg Y."/>
            <person name="Tangrot J."/>
            <person name="Rosling A."/>
        </authorList>
    </citation>
    <scope>NUCLEOTIDE SEQUENCE</scope>
    <source>
        <strain evidence="1">FL130A</strain>
    </source>
</reference>
<feature type="non-terminal residue" evidence="1">
    <location>
        <position position="83"/>
    </location>
</feature>
<accession>A0A9N9NDC0</accession>
<gene>
    <name evidence="1" type="ORF">ALEPTO_LOCUS12333</name>
</gene>
<dbReference type="OrthoDB" id="2386500at2759"/>
<evidence type="ECO:0000313" key="1">
    <source>
        <dbReference type="EMBL" id="CAG8723142.1"/>
    </source>
</evidence>
<dbReference type="AlphaFoldDB" id="A0A9N9NDC0"/>